<reference evidence="3" key="1">
    <citation type="submission" date="2022-07" db="EMBL/GenBank/DDBJ databases">
        <title>Phylogenomic reconstructions and comparative analyses of Kickxellomycotina fungi.</title>
        <authorList>
            <person name="Reynolds N.K."/>
            <person name="Stajich J.E."/>
            <person name="Barry K."/>
            <person name="Grigoriev I.V."/>
            <person name="Crous P."/>
            <person name="Smith M.E."/>
        </authorList>
    </citation>
    <scope>NUCLEOTIDE SEQUENCE</scope>
    <source>
        <strain evidence="3">RSA 861</strain>
    </source>
</reference>
<name>A0A9W8DT53_9FUNG</name>
<dbReference type="Proteomes" id="UP001150569">
    <property type="component" value="Unassembled WGS sequence"/>
</dbReference>
<evidence type="ECO:0000256" key="2">
    <source>
        <dbReference type="SAM" id="SignalP"/>
    </source>
</evidence>
<sequence length="138" mass="14301">MKSFTAILAVTATVLVSGVLADSKDNSTMTTTECFAQTECQKDPTKCYEKCLNISTGQINEFMGCSQNCTAPTNDSSSAVGNYTDCINGCLNKHLPSSDATGSDEKESSSSDPQTSAAASAIGMSAAVLVACLALTRF</sequence>
<feature type="chain" id="PRO_5040969641" evidence="2">
    <location>
        <begin position="22"/>
        <end position="138"/>
    </location>
</feature>
<keyword evidence="2" id="KW-0732">Signal</keyword>
<feature type="region of interest" description="Disordered" evidence="1">
    <location>
        <begin position="97"/>
        <end position="116"/>
    </location>
</feature>
<accession>A0A9W8DT53</accession>
<dbReference type="AlphaFoldDB" id="A0A9W8DT53"/>
<comment type="caution">
    <text evidence="3">The sequence shown here is derived from an EMBL/GenBank/DDBJ whole genome shotgun (WGS) entry which is preliminary data.</text>
</comment>
<evidence type="ECO:0000313" key="3">
    <source>
        <dbReference type="EMBL" id="KAJ1924238.1"/>
    </source>
</evidence>
<protein>
    <submittedName>
        <fullName evidence="3">Uncharacterized protein</fullName>
    </submittedName>
</protein>
<organism evidence="3 4">
    <name type="scientific">Tieghemiomyces parasiticus</name>
    <dbReference type="NCBI Taxonomy" id="78921"/>
    <lineage>
        <taxon>Eukaryota</taxon>
        <taxon>Fungi</taxon>
        <taxon>Fungi incertae sedis</taxon>
        <taxon>Zoopagomycota</taxon>
        <taxon>Kickxellomycotina</taxon>
        <taxon>Dimargaritomycetes</taxon>
        <taxon>Dimargaritales</taxon>
        <taxon>Dimargaritaceae</taxon>
        <taxon>Tieghemiomyces</taxon>
    </lineage>
</organism>
<feature type="signal peptide" evidence="2">
    <location>
        <begin position="1"/>
        <end position="21"/>
    </location>
</feature>
<proteinExistence type="predicted"/>
<dbReference type="EMBL" id="JANBPT010000285">
    <property type="protein sequence ID" value="KAJ1924238.1"/>
    <property type="molecule type" value="Genomic_DNA"/>
</dbReference>
<gene>
    <name evidence="3" type="ORF">IWQ60_005341</name>
</gene>
<keyword evidence="4" id="KW-1185">Reference proteome</keyword>
<evidence type="ECO:0000313" key="4">
    <source>
        <dbReference type="Proteomes" id="UP001150569"/>
    </source>
</evidence>
<evidence type="ECO:0000256" key="1">
    <source>
        <dbReference type="SAM" id="MobiDB-lite"/>
    </source>
</evidence>